<dbReference type="PANTHER" id="PTHR14030">
    <property type="entry name" value="MITOTIC CHECKPOINT SERINE/THREONINE-PROTEIN KINASE BUB1"/>
    <property type="match status" value="1"/>
</dbReference>
<gene>
    <name evidence="3" type="ORF">BDV98DRAFT_602650</name>
</gene>
<evidence type="ECO:0000259" key="2">
    <source>
        <dbReference type="PROSITE" id="PS51489"/>
    </source>
</evidence>
<dbReference type="Proteomes" id="UP000305067">
    <property type="component" value="Unassembled WGS sequence"/>
</dbReference>
<feature type="region of interest" description="Disordered" evidence="1">
    <location>
        <begin position="568"/>
        <end position="591"/>
    </location>
</feature>
<dbReference type="InterPro" id="IPR015661">
    <property type="entry name" value="Bub1/Mad3"/>
</dbReference>
<dbReference type="Pfam" id="PF08311">
    <property type="entry name" value="Mad3_BUB1_I"/>
    <property type="match status" value="1"/>
</dbReference>
<organism evidence="3 4">
    <name type="scientific">Pterulicium gracile</name>
    <dbReference type="NCBI Taxonomy" id="1884261"/>
    <lineage>
        <taxon>Eukaryota</taxon>
        <taxon>Fungi</taxon>
        <taxon>Dikarya</taxon>
        <taxon>Basidiomycota</taxon>
        <taxon>Agaricomycotina</taxon>
        <taxon>Agaricomycetes</taxon>
        <taxon>Agaricomycetidae</taxon>
        <taxon>Agaricales</taxon>
        <taxon>Pleurotineae</taxon>
        <taxon>Pterulaceae</taxon>
        <taxon>Pterulicium</taxon>
    </lineage>
</organism>
<evidence type="ECO:0000313" key="4">
    <source>
        <dbReference type="Proteomes" id="UP000305067"/>
    </source>
</evidence>
<accession>A0A5C3QQS9</accession>
<dbReference type="Gene3D" id="1.25.40.430">
    <property type="match status" value="1"/>
</dbReference>
<dbReference type="PANTHER" id="PTHR14030:SF4">
    <property type="entry name" value="BUB1 KINASE, ISOFORM A-RELATED"/>
    <property type="match status" value="1"/>
</dbReference>
<dbReference type="GO" id="GO:0007094">
    <property type="term" value="P:mitotic spindle assembly checkpoint signaling"/>
    <property type="evidence" value="ECO:0007669"/>
    <property type="project" value="InterPro"/>
</dbReference>
<feature type="region of interest" description="Disordered" evidence="1">
    <location>
        <begin position="172"/>
        <end position="209"/>
    </location>
</feature>
<dbReference type="STRING" id="1884261.A0A5C3QQS9"/>
<proteinExistence type="predicted"/>
<evidence type="ECO:0000256" key="1">
    <source>
        <dbReference type="SAM" id="MobiDB-lite"/>
    </source>
</evidence>
<name>A0A5C3QQS9_9AGAR</name>
<keyword evidence="4" id="KW-1185">Reference proteome</keyword>
<feature type="region of interest" description="Disordered" evidence="1">
    <location>
        <begin position="337"/>
        <end position="356"/>
    </location>
</feature>
<dbReference type="SMART" id="SM00777">
    <property type="entry name" value="Mad3_BUB1_I"/>
    <property type="match status" value="1"/>
</dbReference>
<feature type="compositionally biased region" description="Basic and acidic residues" evidence="1">
    <location>
        <begin position="631"/>
        <end position="650"/>
    </location>
</feature>
<evidence type="ECO:0000313" key="3">
    <source>
        <dbReference type="EMBL" id="TFL04212.1"/>
    </source>
</evidence>
<dbReference type="GO" id="GO:0051754">
    <property type="term" value="P:meiotic sister chromatid cohesion, centromeric"/>
    <property type="evidence" value="ECO:0007669"/>
    <property type="project" value="TreeGrafter"/>
</dbReference>
<feature type="region of interest" description="Disordered" evidence="1">
    <location>
        <begin position="735"/>
        <end position="775"/>
    </location>
</feature>
<feature type="domain" description="BUB1 N-terminal" evidence="2">
    <location>
        <begin position="18"/>
        <end position="191"/>
    </location>
</feature>
<dbReference type="GO" id="GO:0004672">
    <property type="term" value="F:protein kinase activity"/>
    <property type="evidence" value="ECO:0007669"/>
    <property type="project" value="TreeGrafter"/>
</dbReference>
<dbReference type="OrthoDB" id="248495at2759"/>
<dbReference type="GO" id="GO:0032991">
    <property type="term" value="C:protein-containing complex"/>
    <property type="evidence" value="ECO:0007669"/>
    <property type="project" value="UniProtKB-ARBA"/>
</dbReference>
<sequence length="792" mass="88029">MPSIDVHRKRRQEYLALLSKPGIFKDPHDLLQLYHECIIWIIDTYGAADTELVPLLEDATSGFMEEERVWDDDKYLELWELYAELVGTASEDEEDEAATWKITTVQVYDTMFELGIGRHCARVYRRYMELLEEDGRLTEAWEIAKKGHARELNIDSDSDDDSENEFDDAHCASLLGGDEGYSDDDSELNPSHFDRVSGTDSEDFTFNEEDDEPSLYNFQRLTSPTTSAMSFSAMNDESSSSQSAARASLVHGAASLDQLHFKTTSTPRHRPLRRVLSDSYPQEHIAPRSTSNIPRLRSPLVEEYLRSSKRAKEHRDSEQEQASLHFLDLTPIISNADKKKSAARTGNKGSSDAKRSRVFQLQEICRDYLGFSGGTVVSLGGKRAGPKDDDEAPKAHTVVAAYEDEIDVDYSRSGRISPPPPPPSISIPPCPPQVRASSPPAFIHTTIRVIEYARKRRGPSFEVLQYRRERRNAITPIIPSPLNPSAAENPDYWERLATILKKRGRLPRVYDAPAPPIIGVVRARSRCETQACASDRMRHCSFCREDAGRLWKKVCLREHGRRHYHTIHMRGQAQHLPPNSSSYSHAEEEGAGLDEEQMFFARLSDDEIARDSPAFHSPTPIQTSNPAARPPRADKPVRKAEREREREREQSPFQYAPAEVFPPVVTPPRRAKLMPAPVTSQVFAKPLGYGTPSRALAGSSGYSSSSGYVSCPGPGYSSGSRSTFSSGCSSSSSAYSSSGYSSDTPTPPTMFALAPAMQRAPRAGQCGNSASEASESGGFWEVVEGRVVEIAG</sequence>
<dbReference type="InterPro" id="IPR013212">
    <property type="entry name" value="Mad3/Bub1_I"/>
</dbReference>
<reference evidence="3 4" key="1">
    <citation type="journal article" date="2019" name="Nat. Ecol. Evol.">
        <title>Megaphylogeny resolves global patterns of mushroom evolution.</title>
        <authorList>
            <person name="Varga T."/>
            <person name="Krizsan K."/>
            <person name="Foldi C."/>
            <person name="Dima B."/>
            <person name="Sanchez-Garcia M."/>
            <person name="Sanchez-Ramirez S."/>
            <person name="Szollosi G.J."/>
            <person name="Szarkandi J.G."/>
            <person name="Papp V."/>
            <person name="Albert L."/>
            <person name="Andreopoulos W."/>
            <person name="Angelini C."/>
            <person name="Antonin V."/>
            <person name="Barry K.W."/>
            <person name="Bougher N.L."/>
            <person name="Buchanan P."/>
            <person name="Buyck B."/>
            <person name="Bense V."/>
            <person name="Catcheside P."/>
            <person name="Chovatia M."/>
            <person name="Cooper J."/>
            <person name="Damon W."/>
            <person name="Desjardin D."/>
            <person name="Finy P."/>
            <person name="Geml J."/>
            <person name="Haridas S."/>
            <person name="Hughes K."/>
            <person name="Justo A."/>
            <person name="Karasinski D."/>
            <person name="Kautmanova I."/>
            <person name="Kiss B."/>
            <person name="Kocsube S."/>
            <person name="Kotiranta H."/>
            <person name="LaButti K.M."/>
            <person name="Lechner B.E."/>
            <person name="Liimatainen K."/>
            <person name="Lipzen A."/>
            <person name="Lukacs Z."/>
            <person name="Mihaltcheva S."/>
            <person name="Morgado L.N."/>
            <person name="Niskanen T."/>
            <person name="Noordeloos M.E."/>
            <person name="Ohm R.A."/>
            <person name="Ortiz-Santana B."/>
            <person name="Ovrebo C."/>
            <person name="Racz N."/>
            <person name="Riley R."/>
            <person name="Savchenko A."/>
            <person name="Shiryaev A."/>
            <person name="Soop K."/>
            <person name="Spirin V."/>
            <person name="Szebenyi C."/>
            <person name="Tomsovsky M."/>
            <person name="Tulloss R.E."/>
            <person name="Uehling J."/>
            <person name="Grigoriev I.V."/>
            <person name="Vagvolgyi C."/>
            <person name="Papp T."/>
            <person name="Martin F.M."/>
            <person name="Miettinen O."/>
            <person name="Hibbett D.S."/>
            <person name="Nagy L.G."/>
        </authorList>
    </citation>
    <scope>NUCLEOTIDE SEQUENCE [LARGE SCALE GENOMIC DNA]</scope>
    <source>
        <strain evidence="3 4">CBS 309.79</strain>
    </source>
</reference>
<protein>
    <submittedName>
        <fullName evidence="3">Mad3/BUB1 homology region 1-domain-containing protein</fullName>
    </submittedName>
</protein>
<dbReference type="EMBL" id="ML178819">
    <property type="protein sequence ID" value="TFL04212.1"/>
    <property type="molecule type" value="Genomic_DNA"/>
</dbReference>
<feature type="compositionally biased region" description="Acidic residues" evidence="1">
    <location>
        <begin position="200"/>
        <end position="209"/>
    </location>
</feature>
<dbReference type="GO" id="GO:0005634">
    <property type="term" value="C:nucleus"/>
    <property type="evidence" value="ECO:0007669"/>
    <property type="project" value="TreeGrafter"/>
</dbReference>
<dbReference type="PROSITE" id="PS51489">
    <property type="entry name" value="BUB1_N"/>
    <property type="match status" value="1"/>
</dbReference>
<dbReference type="AlphaFoldDB" id="A0A5C3QQS9"/>
<feature type="region of interest" description="Disordered" evidence="1">
    <location>
        <begin position="610"/>
        <end position="654"/>
    </location>
</feature>